<dbReference type="AlphaFoldDB" id="Q5KJS0"/>
<dbReference type="PROSITE" id="PS50011">
    <property type="entry name" value="PROTEIN_KINASE_DOM"/>
    <property type="match status" value="1"/>
</dbReference>
<reference evidence="3 4" key="1">
    <citation type="journal article" date="2005" name="Science">
        <title>The genome of the basidiomycetous yeast and human pathogen Cryptococcus neoformans.</title>
        <authorList>
            <person name="Loftus B.J."/>
            <person name="Fung E."/>
            <person name="Roncaglia P."/>
            <person name="Rowley D."/>
            <person name="Amedeo P."/>
            <person name="Bruno D."/>
            <person name="Vamathevan J."/>
            <person name="Miranda M."/>
            <person name="Anderson I.J."/>
            <person name="Fraser J.A."/>
            <person name="Allen J.E."/>
            <person name="Bosdet I.E."/>
            <person name="Brent M.R."/>
            <person name="Chiu R."/>
            <person name="Doering T.L."/>
            <person name="Donlin M.J."/>
            <person name="D'Souza C.A."/>
            <person name="Fox D.S."/>
            <person name="Grinberg V."/>
            <person name="Fu J."/>
            <person name="Fukushima M."/>
            <person name="Haas B.J."/>
            <person name="Huang J.C."/>
            <person name="Janbon G."/>
            <person name="Jones S.J."/>
            <person name="Koo H.L."/>
            <person name="Krzywinski M.I."/>
            <person name="Kwon-Chung J.K."/>
            <person name="Lengeler K.B."/>
            <person name="Maiti R."/>
            <person name="Marra M.A."/>
            <person name="Marra R.E."/>
            <person name="Mathewson C.A."/>
            <person name="Mitchell T.G."/>
            <person name="Pertea M."/>
            <person name="Riggs F.R."/>
            <person name="Salzberg S.L."/>
            <person name="Schein J.E."/>
            <person name="Shvartsbeyn A."/>
            <person name="Shin H."/>
            <person name="Shumway M."/>
            <person name="Specht C.A."/>
            <person name="Suh B.B."/>
            <person name="Tenney A."/>
            <person name="Utterback T.R."/>
            <person name="Wickes B.L."/>
            <person name="Wortman J.R."/>
            <person name="Wye N.H."/>
            <person name="Kronstad J.W."/>
            <person name="Lodge J.K."/>
            <person name="Heitman J."/>
            <person name="Davis R.W."/>
            <person name="Fraser C.M."/>
            <person name="Hyman R.W."/>
        </authorList>
    </citation>
    <scope>NUCLEOTIDE SEQUENCE [LARGE SCALE GENOMIC DNA]</scope>
    <source>
        <strain evidence="4">JEC21 / ATCC MYA-565</strain>
    </source>
</reference>
<name>Q5KJS0_CRYD1</name>
<feature type="domain" description="Protein kinase" evidence="2">
    <location>
        <begin position="47"/>
        <end position="361"/>
    </location>
</feature>
<dbReference type="OrthoDB" id="79687at2759"/>
<evidence type="ECO:0000313" key="4">
    <source>
        <dbReference type="Proteomes" id="UP000002149"/>
    </source>
</evidence>
<dbReference type="GO" id="GO:0004672">
    <property type="term" value="F:protein kinase activity"/>
    <property type="evidence" value="ECO:0007669"/>
    <property type="project" value="InterPro"/>
</dbReference>
<feature type="region of interest" description="Disordered" evidence="1">
    <location>
        <begin position="885"/>
        <end position="974"/>
    </location>
</feature>
<feature type="region of interest" description="Disordered" evidence="1">
    <location>
        <begin position="806"/>
        <end position="867"/>
    </location>
</feature>
<evidence type="ECO:0000259" key="2">
    <source>
        <dbReference type="PROSITE" id="PS50011"/>
    </source>
</evidence>
<dbReference type="InParanoid" id="Q5KJS0"/>
<dbReference type="KEGG" id="cne:CNC05570"/>
<dbReference type="Proteomes" id="UP000002149">
    <property type="component" value="Chromosome 3"/>
</dbReference>
<evidence type="ECO:0000256" key="1">
    <source>
        <dbReference type="SAM" id="MobiDB-lite"/>
    </source>
</evidence>
<dbReference type="GO" id="GO:0005524">
    <property type="term" value="F:ATP binding"/>
    <property type="evidence" value="ECO:0007669"/>
    <property type="project" value="InterPro"/>
</dbReference>
<accession>Q5KJS0</accession>
<feature type="compositionally biased region" description="Low complexity" evidence="1">
    <location>
        <begin position="885"/>
        <end position="932"/>
    </location>
</feature>
<dbReference type="CDD" id="cd14011">
    <property type="entry name" value="PK_SCY1_like"/>
    <property type="match status" value="1"/>
</dbReference>
<dbReference type="InterPro" id="IPR051177">
    <property type="entry name" value="CIK-Related_Protein"/>
</dbReference>
<dbReference type="InterPro" id="IPR016024">
    <property type="entry name" value="ARM-type_fold"/>
</dbReference>
<feature type="region of interest" description="Disordered" evidence="1">
    <location>
        <begin position="755"/>
        <end position="779"/>
    </location>
</feature>
<dbReference type="InterPro" id="IPR000719">
    <property type="entry name" value="Prot_kinase_dom"/>
</dbReference>
<dbReference type="Gene3D" id="1.10.510.10">
    <property type="entry name" value="Transferase(Phosphotransferase) domain 1"/>
    <property type="match status" value="1"/>
</dbReference>
<feature type="compositionally biased region" description="Low complexity" evidence="1">
    <location>
        <begin position="26"/>
        <end position="48"/>
    </location>
</feature>
<dbReference type="SMART" id="SM00220">
    <property type="entry name" value="S_TKc"/>
    <property type="match status" value="1"/>
</dbReference>
<feature type="region of interest" description="Disordered" evidence="1">
    <location>
        <begin position="26"/>
        <end position="50"/>
    </location>
</feature>
<dbReference type="GeneID" id="3256534"/>
<evidence type="ECO:0000313" key="3">
    <source>
        <dbReference type="EMBL" id="AAW42458.2"/>
    </source>
</evidence>
<accession>Q55WH7</accession>
<dbReference type="Pfam" id="PF00069">
    <property type="entry name" value="Pkinase"/>
    <property type="match status" value="1"/>
</dbReference>
<dbReference type="HOGENOM" id="CLU_008724_1_1_1"/>
<dbReference type="eggNOG" id="KOG2137">
    <property type="taxonomic scope" value="Eukaryota"/>
</dbReference>
<dbReference type="FunCoup" id="Q5KJS0">
    <property type="interactions" value="543"/>
</dbReference>
<dbReference type="VEuPathDB" id="FungiDB:CNC05570"/>
<feature type="compositionally biased region" description="Polar residues" evidence="1">
    <location>
        <begin position="815"/>
        <end position="866"/>
    </location>
</feature>
<dbReference type="RefSeq" id="XP_024512470.1">
    <property type="nucleotide sequence ID" value="XM_024656853.1"/>
</dbReference>
<dbReference type="Gene3D" id="3.30.200.20">
    <property type="entry name" value="Phosphorylase Kinase, domain 1"/>
    <property type="match status" value="1"/>
</dbReference>
<proteinExistence type="predicted"/>
<dbReference type="Gene3D" id="1.25.10.10">
    <property type="entry name" value="Leucine-rich Repeat Variant"/>
    <property type="match status" value="1"/>
</dbReference>
<protein>
    <submittedName>
        <fullName evidence="3">Clathrin-coated vesicle protein, putative</fullName>
    </submittedName>
</protein>
<feature type="region of interest" description="Disordered" evidence="1">
    <location>
        <begin position="152"/>
        <end position="176"/>
    </location>
</feature>
<dbReference type="EMBL" id="AE017343">
    <property type="protein sequence ID" value="AAW42458.2"/>
    <property type="molecule type" value="Genomic_DNA"/>
</dbReference>
<keyword evidence="4" id="KW-1185">Reference proteome</keyword>
<sequence length="974" mass="104590">MFAAASSLFSKTSYLSAYTLNSPFSSPSTSSTNLPSTSTQTPSSSSSSGYQKPFNVGLWRVTPATHKTTGKEVSVWIFEKRALEGVKAGVGFGGMGGKEWVLEQLKKEASSLSRLRHPDILHMVEPLEESRSELVFITERVTSSLSSLAAAARSSTNYRPGRPPAADETNTSGRGEGELDLDEVEIQKGTLQLARGLGFLHNQAKMVHLNLGLEAVVINSKGDWKLTGLSHTTPLTQPDGSATKYVYPEVDARLPPQVQWKLDYLAPEYALDSTLSASNDLYSLGCILYAVHMGGKPPFTNRGSMQTLRDNAEGKLLRREWAAGMRWERCSSELKDLLPRLLTRHPSTRISLLSLPSHPFFSSLAISTLNFLDPTTFASKPREEKATFLRGLVRVVPTFSERLRKGKVLPSLLEEMKDPYLLPFILPNVFEISKGLSKDEFSKVLNKLRPLFTLKDPPQNMLTLLEHLGLFEEKTTPQVFRENVMPLIYNSLESEHLPVQERVLKAIPHLCEILDYGTVQNVLLVKVAIVFTRTRILSVKVQTLDCFKAMVGTLDKATLTSKLVPLLAKIKTKEPAVMMATLAVHEAMGAKVDREATATLVLPQLWSMSMGPLLNAEQFGKFMAVIKTLGARVEAEHMQHLRDVHRIEAQTASLAAANAAALNGSSFGGAGQSNGNGGGDVDFEALVRGNGSGMGSSESVMPTVGITGVTDPWDDEGWLNDTPSTAAANNNDGGLASAFPGLSLSVNNTGNSFPITTPASVSPRPLSINSTGTSLKPSTSTTITTASIKLKARPIPASSFNSAAFGSSTSSGSNMLTPMTSTGLPPLQPTTSSFAPLQPQIQPQPSRAPSYTSNVSSPGSGPNYNISLTSQLSAQSQSQYQSSSLSFMSPQISQPPSFSQPALAPALAPQQQRQQPQLQAPAALTSPLAPQSVVSPPPGWSTGVMQPTAAPKPVWGKASGGTEALDWGDLDPLK</sequence>
<dbReference type="SUPFAM" id="SSF48371">
    <property type="entry name" value="ARM repeat"/>
    <property type="match status" value="1"/>
</dbReference>
<organism evidence="3 4">
    <name type="scientific">Cryptococcus deneoformans (strain JEC21 / ATCC MYA-565)</name>
    <name type="common">Cryptococcus neoformans var. neoformans serotype D</name>
    <dbReference type="NCBI Taxonomy" id="214684"/>
    <lineage>
        <taxon>Eukaryota</taxon>
        <taxon>Fungi</taxon>
        <taxon>Dikarya</taxon>
        <taxon>Basidiomycota</taxon>
        <taxon>Agaricomycotina</taxon>
        <taxon>Tremellomycetes</taxon>
        <taxon>Tremellales</taxon>
        <taxon>Cryptococcaceae</taxon>
        <taxon>Cryptococcus</taxon>
        <taxon>Cryptococcus neoformans species complex</taxon>
    </lineage>
</organism>
<dbReference type="InterPro" id="IPR011009">
    <property type="entry name" value="Kinase-like_dom_sf"/>
</dbReference>
<dbReference type="PANTHER" id="PTHR12984:SF6">
    <property type="entry name" value="SCY1-LIKE PROTEIN 2"/>
    <property type="match status" value="1"/>
</dbReference>
<dbReference type="PaxDb" id="214684-Q5KJS0"/>
<dbReference type="PANTHER" id="PTHR12984">
    <property type="entry name" value="SCY1-RELATED S/T PROTEIN KINASE-LIKE"/>
    <property type="match status" value="1"/>
</dbReference>
<dbReference type="SUPFAM" id="SSF56112">
    <property type="entry name" value="Protein kinase-like (PK-like)"/>
    <property type="match status" value="1"/>
</dbReference>
<dbReference type="InterPro" id="IPR011989">
    <property type="entry name" value="ARM-like"/>
</dbReference>
<gene>
    <name evidence="3" type="ordered locus">CNC05570</name>
</gene>